<evidence type="ECO:0000256" key="2">
    <source>
        <dbReference type="ARBA" id="ARBA00022723"/>
    </source>
</evidence>
<dbReference type="EMBL" id="JAAOIW010000009">
    <property type="protein sequence ID" value="NHN32666.1"/>
    <property type="molecule type" value="Genomic_DNA"/>
</dbReference>
<dbReference type="Gene3D" id="1.20.120.450">
    <property type="entry name" value="dinb family like domain"/>
    <property type="match status" value="1"/>
</dbReference>
<organism evidence="3 4">
    <name type="scientific">Paenibacillus agricola</name>
    <dbReference type="NCBI Taxonomy" id="2716264"/>
    <lineage>
        <taxon>Bacteria</taxon>
        <taxon>Bacillati</taxon>
        <taxon>Bacillota</taxon>
        <taxon>Bacilli</taxon>
        <taxon>Bacillales</taxon>
        <taxon>Paenibacillaceae</taxon>
        <taxon>Paenibacillus</taxon>
    </lineage>
</organism>
<evidence type="ECO:0000313" key="3">
    <source>
        <dbReference type="EMBL" id="NHN32666.1"/>
    </source>
</evidence>
<keyword evidence="2" id="KW-0479">Metal-binding</keyword>
<accession>A0ABX0JFM9</accession>
<dbReference type="SUPFAM" id="SSF109854">
    <property type="entry name" value="DinB/YfiT-like putative metalloenzymes"/>
    <property type="match status" value="1"/>
</dbReference>
<dbReference type="RefSeq" id="WP_166152958.1">
    <property type="nucleotide sequence ID" value="NZ_JAAOIW010000009.1"/>
</dbReference>
<evidence type="ECO:0000313" key="4">
    <source>
        <dbReference type="Proteomes" id="UP001165962"/>
    </source>
</evidence>
<dbReference type="InterPro" id="IPR034660">
    <property type="entry name" value="DinB/YfiT-like"/>
</dbReference>
<reference evidence="3" key="1">
    <citation type="submission" date="2020-03" db="EMBL/GenBank/DDBJ databases">
        <title>Draft sequencing of Paenibacilllus sp. S3N08.</title>
        <authorList>
            <person name="Kim D.-U."/>
        </authorList>
    </citation>
    <scope>NUCLEOTIDE SEQUENCE</scope>
    <source>
        <strain evidence="3">S3N08</strain>
    </source>
</reference>
<dbReference type="PANTHER" id="PTHR37302:SF3">
    <property type="entry name" value="DAMAGE-INDUCIBLE PROTEIN DINB"/>
    <property type="match status" value="1"/>
</dbReference>
<proteinExistence type="inferred from homology"/>
<dbReference type="Pfam" id="PF05163">
    <property type="entry name" value="DinB"/>
    <property type="match status" value="1"/>
</dbReference>
<dbReference type="Proteomes" id="UP001165962">
    <property type="component" value="Unassembled WGS sequence"/>
</dbReference>
<protein>
    <submittedName>
        <fullName evidence="3">Damage-inducible protein DinB</fullName>
    </submittedName>
</protein>
<dbReference type="InterPro" id="IPR007837">
    <property type="entry name" value="DinB"/>
</dbReference>
<gene>
    <name evidence="3" type="ORF">G9U52_22845</name>
</gene>
<dbReference type="PANTHER" id="PTHR37302">
    <property type="entry name" value="SLR1116 PROTEIN"/>
    <property type="match status" value="1"/>
</dbReference>
<keyword evidence="4" id="KW-1185">Reference proteome</keyword>
<comment type="similarity">
    <text evidence="1">Belongs to the DinB family.</text>
</comment>
<sequence>MKTIQKMYEHLNWANQRILETLQNVGADSQQVINLFCHILYAEQVWVTRLRGVDSSQLPIWSEGDIAICAKLIKQNEENFKTFLTDIEKTDLDNLISYTNSTGKEFECSMRDILTHVALHGQYHRGQINSRLRADGIEPVNVDFITFVRMYQRE</sequence>
<name>A0ABX0JFM9_9BACL</name>
<comment type="caution">
    <text evidence="3">The sequence shown here is derived from an EMBL/GenBank/DDBJ whole genome shotgun (WGS) entry which is preliminary data.</text>
</comment>
<evidence type="ECO:0000256" key="1">
    <source>
        <dbReference type="ARBA" id="ARBA00008635"/>
    </source>
</evidence>